<sequence length="298" mass="33609">MPFLLKKFNAIKGEKIQLFLLNEAELSPSVSQKLLSKNRVFDDQGNILKNGQTLQCEYVQVAVFEGHTRGLKPVFEVQDFAVFDKPSGLMVHPTRKTTAYSLLDEIRYHFGNEADLAHRIDAETSGLVLVAKNKPASTILKTMFENREFNKEYLALVKGQLKNNITINSPISKSNSSIAVRMTCENQKGKDSTTHIHPLGFNEKDNTTLVKAVPITGRQHQIRVHLDSIGHTILGDPIYGVNDQIADECLRKTLSDERRVEFTGAKRLMLHANNLSFTYKDVEYDIVSELGKSVFNQF</sequence>
<dbReference type="AlphaFoldDB" id="A0A1W1DJW3"/>
<evidence type="ECO:0000313" key="4">
    <source>
        <dbReference type="EMBL" id="SFV80598.1"/>
    </source>
</evidence>
<evidence type="ECO:0000256" key="1">
    <source>
        <dbReference type="ARBA" id="ARBA00010876"/>
    </source>
</evidence>
<evidence type="ECO:0000313" key="6">
    <source>
        <dbReference type="EMBL" id="SFV85741.1"/>
    </source>
</evidence>
<gene>
    <name evidence="4" type="ORF">MNB_SUP05-12-917</name>
    <name evidence="5" type="ORF">MNB_SUP05-13-3</name>
    <name evidence="6" type="ORF">MNB_SUP05-7-1186</name>
</gene>
<keyword evidence="2" id="KW-0413">Isomerase</keyword>
<dbReference type="EC" id="4.2.1.70" evidence="5"/>
<dbReference type="GO" id="GO:0003723">
    <property type="term" value="F:RNA binding"/>
    <property type="evidence" value="ECO:0007669"/>
    <property type="project" value="InterPro"/>
</dbReference>
<dbReference type="EMBL" id="FPHT01000110">
    <property type="protein sequence ID" value="SFV80598.1"/>
    <property type="molecule type" value="Genomic_DNA"/>
</dbReference>
<keyword evidence="5" id="KW-0456">Lyase</keyword>
<dbReference type="Gene3D" id="3.30.2350.10">
    <property type="entry name" value="Pseudouridine synthase"/>
    <property type="match status" value="1"/>
</dbReference>
<dbReference type="EMBL" id="FPHW01000240">
    <property type="protein sequence ID" value="SFV85741.1"/>
    <property type="molecule type" value="Genomic_DNA"/>
</dbReference>
<name>A0A1W1DJW3_9ZZZZ</name>
<feature type="domain" description="Pseudouridine synthase RsuA/RluA-like" evidence="3">
    <location>
        <begin position="80"/>
        <end position="227"/>
    </location>
</feature>
<dbReference type="GO" id="GO:0004730">
    <property type="term" value="F:pseudouridylate synthase activity"/>
    <property type="evidence" value="ECO:0007669"/>
    <property type="project" value="UniProtKB-EC"/>
</dbReference>
<accession>A0A1W1DJW3</accession>
<dbReference type="PANTHER" id="PTHR21600:SF44">
    <property type="entry name" value="RIBOSOMAL LARGE SUBUNIT PSEUDOURIDINE SYNTHASE D"/>
    <property type="match status" value="1"/>
</dbReference>
<dbReference type="PANTHER" id="PTHR21600">
    <property type="entry name" value="MITOCHONDRIAL RNA PSEUDOURIDINE SYNTHASE"/>
    <property type="match status" value="1"/>
</dbReference>
<dbReference type="PROSITE" id="PS01129">
    <property type="entry name" value="PSI_RLU"/>
    <property type="match status" value="1"/>
</dbReference>
<dbReference type="SUPFAM" id="SSF55120">
    <property type="entry name" value="Pseudouridine synthase"/>
    <property type="match status" value="1"/>
</dbReference>
<evidence type="ECO:0000313" key="5">
    <source>
        <dbReference type="EMBL" id="SFV81738.1"/>
    </source>
</evidence>
<dbReference type="Pfam" id="PF00849">
    <property type="entry name" value="PseudoU_synth_2"/>
    <property type="match status" value="1"/>
</dbReference>
<dbReference type="CDD" id="cd02869">
    <property type="entry name" value="PseudoU_synth_RluA_like"/>
    <property type="match status" value="1"/>
</dbReference>
<dbReference type="InterPro" id="IPR006145">
    <property type="entry name" value="PsdUridine_synth_RsuA/RluA"/>
</dbReference>
<dbReference type="InterPro" id="IPR020103">
    <property type="entry name" value="PsdUridine_synth_cat_dom_sf"/>
</dbReference>
<organism evidence="5">
    <name type="scientific">hydrothermal vent metagenome</name>
    <dbReference type="NCBI Taxonomy" id="652676"/>
    <lineage>
        <taxon>unclassified sequences</taxon>
        <taxon>metagenomes</taxon>
        <taxon>ecological metagenomes</taxon>
    </lineage>
</organism>
<evidence type="ECO:0000259" key="3">
    <source>
        <dbReference type="Pfam" id="PF00849"/>
    </source>
</evidence>
<comment type="similarity">
    <text evidence="1">Belongs to the pseudouridine synthase RluA family.</text>
</comment>
<dbReference type="EMBL" id="FPHU01000156">
    <property type="protein sequence ID" value="SFV81738.1"/>
    <property type="molecule type" value="Genomic_DNA"/>
</dbReference>
<evidence type="ECO:0000256" key="2">
    <source>
        <dbReference type="ARBA" id="ARBA00023235"/>
    </source>
</evidence>
<protein>
    <submittedName>
        <fullName evidence="5">Ribosomal large subunit pseudouridine synthase B</fullName>
        <ecNumber evidence="5">4.2.1.70</ecNumber>
    </submittedName>
</protein>
<dbReference type="GO" id="GO:0000455">
    <property type="term" value="P:enzyme-directed rRNA pseudouridine synthesis"/>
    <property type="evidence" value="ECO:0007669"/>
    <property type="project" value="TreeGrafter"/>
</dbReference>
<proteinExistence type="inferred from homology"/>
<dbReference type="InterPro" id="IPR050188">
    <property type="entry name" value="RluA_PseudoU_synthase"/>
</dbReference>
<dbReference type="InterPro" id="IPR006224">
    <property type="entry name" value="PsdUridine_synth_RluA-like_CS"/>
</dbReference>
<reference evidence="5" key="1">
    <citation type="submission" date="2016-10" db="EMBL/GenBank/DDBJ databases">
        <authorList>
            <person name="de Groot N.N."/>
        </authorList>
    </citation>
    <scope>NUCLEOTIDE SEQUENCE</scope>
</reference>
<dbReference type="GO" id="GO:0009982">
    <property type="term" value="F:pseudouridine synthase activity"/>
    <property type="evidence" value="ECO:0007669"/>
    <property type="project" value="InterPro"/>
</dbReference>